<dbReference type="RefSeq" id="XP_028464018.1">
    <property type="nucleotide sequence ID" value="XM_028614419.1"/>
</dbReference>
<name>A0A3N2PNX5_SODAK</name>
<reference evidence="1 2" key="1">
    <citation type="journal article" date="2018" name="Mol. Ecol.">
        <title>The obligate alkalophilic soda-lake fungus Sodiomyces alkalinus has shifted to a protein diet.</title>
        <authorList>
            <person name="Grum-Grzhimaylo A.A."/>
            <person name="Falkoski D.L."/>
            <person name="van den Heuvel J."/>
            <person name="Valero-Jimenez C.A."/>
            <person name="Min B."/>
            <person name="Choi I.G."/>
            <person name="Lipzen A."/>
            <person name="Daum C.G."/>
            <person name="Aanen D.K."/>
            <person name="Tsang A."/>
            <person name="Henrissat B."/>
            <person name="Bilanenko E.N."/>
            <person name="de Vries R.P."/>
            <person name="van Kan J.A.L."/>
            <person name="Grigoriev I.V."/>
            <person name="Debets A.J.M."/>
        </authorList>
    </citation>
    <scope>NUCLEOTIDE SEQUENCE [LARGE SCALE GENOMIC DNA]</scope>
    <source>
        <strain evidence="1 2">F11</strain>
    </source>
</reference>
<sequence>MTMDGTRMEPLPLCRQDGRTMKLPRIIFWAYDCVLLLLITRRVSPPVLGAISFSSRSEIDIFLSSSLFLLRLLRPLSLLILSSFNPHLR</sequence>
<protein>
    <submittedName>
        <fullName evidence="1">Uncharacterized protein</fullName>
    </submittedName>
</protein>
<proteinExistence type="predicted"/>
<gene>
    <name evidence="1" type="ORF">SODALDRAFT_361979</name>
</gene>
<evidence type="ECO:0000313" key="1">
    <source>
        <dbReference type="EMBL" id="ROT36212.1"/>
    </source>
</evidence>
<dbReference type="EMBL" id="ML119059">
    <property type="protein sequence ID" value="ROT36212.1"/>
    <property type="molecule type" value="Genomic_DNA"/>
</dbReference>
<dbReference type="AlphaFoldDB" id="A0A3N2PNX5"/>
<organism evidence="1 2">
    <name type="scientific">Sodiomyces alkalinus (strain CBS 110278 / VKM F-3762 / F11)</name>
    <name type="common">Alkaliphilic filamentous fungus</name>
    <dbReference type="NCBI Taxonomy" id="1314773"/>
    <lineage>
        <taxon>Eukaryota</taxon>
        <taxon>Fungi</taxon>
        <taxon>Dikarya</taxon>
        <taxon>Ascomycota</taxon>
        <taxon>Pezizomycotina</taxon>
        <taxon>Sordariomycetes</taxon>
        <taxon>Hypocreomycetidae</taxon>
        <taxon>Glomerellales</taxon>
        <taxon>Plectosphaerellaceae</taxon>
        <taxon>Sodiomyces</taxon>
    </lineage>
</organism>
<keyword evidence="2" id="KW-1185">Reference proteome</keyword>
<dbReference type="Proteomes" id="UP000272025">
    <property type="component" value="Unassembled WGS sequence"/>
</dbReference>
<dbReference type="GeneID" id="39582897"/>
<evidence type="ECO:0000313" key="2">
    <source>
        <dbReference type="Proteomes" id="UP000272025"/>
    </source>
</evidence>
<accession>A0A3N2PNX5</accession>